<comment type="caution">
    <text evidence="10">The sequence shown here is derived from an EMBL/GenBank/DDBJ whole genome shotgun (WGS) entry which is preliminary data.</text>
</comment>
<feature type="region of interest" description="Disordered" evidence="8">
    <location>
        <begin position="157"/>
        <end position="222"/>
    </location>
</feature>
<accession>A0A847U008</accession>
<reference evidence="10 11" key="1">
    <citation type="submission" date="2019-07" db="EMBL/GenBank/DDBJ databases">
        <title>Draft genome sequence of Haloferax volcanii SS0101, isolated from salt farm in Samut Sakhon, Thailand.</title>
        <authorList>
            <person name="Wanthongcharoen S."/>
            <person name="Yamprayoonswat W."/>
            <person name="Ruangsuj P."/>
            <person name="Thongpramul N."/>
            <person name="Jumpathong W."/>
            <person name="Sittihan S."/>
            <person name="Kanjanavas P."/>
            <person name="Yasawong M."/>
        </authorList>
    </citation>
    <scope>NUCLEOTIDE SEQUENCE [LARGE SCALE GENOMIC DNA]</scope>
    <source>
        <strain evidence="10 11">SS0101</strain>
    </source>
</reference>
<evidence type="ECO:0000256" key="3">
    <source>
        <dbReference type="ARBA" id="ARBA00044776"/>
    </source>
</evidence>
<evidence type="ECO:0000256" key="1">
    <source>
        <dbReference type="ARBA" id="ARBA00012920"/>
    </source>
</evidence>
<comment type="catalytic activity">
    <reaction evidence="4">
        <text>L-asparagine + H2O = L-aspartate + NH4(+)</text>
        <dbReference type="Rhea" id="RHEA:21016"/>
        <dbReference type="ChEBI" id="CHEBI:15377"/>
        <dbReference type="ChEBI" id="CHEBI:28938"/>
        <dbReference type="ChEBI" id="CHEBI:29991"/>
        <dbReference type="ChEBI" id="CHEBI:58048"/>
        <dbReference type="EC" id="3.5.1.1"/>
    </reaction>
</comment>
<dbReference type="CDD" id="cd04703">
    <property type="entry name" value="Asparaginase_2_like_1"/>
    <property type="match status" value="1"/>
</dbReference>
<evidence type="ECO:0000256" key="6">
    <source>
        <dbReference type="PIRSR" id="PIRSR600246-2"/>
    </source>
</evidence>
<sequence length="339" mass="34252">MRIILHGGAGGIPGEPEPRQAVLDDAADAGASESDPLSAVETAVRVLESDRRFNAGVGGAVQSDGVVRTDAGVMLSDRQVGAAAGMEGVEHAVSVARAVLEDTPHVLLTGEPAVEFAADAGVETGVDLFTDETRERWANADAPDGSPSEHLAWLADRFGGSTSDPTAEAGDGYLPTNEGTSASGDRSARNARLPGHDNSEETSAGSDRSARNARLPGHDTVGAVATDGETFASATSTGGRWFALAGRVGDVPQIGSGFYASPAGGASTTGAGEDIARVTLARRAVGHLERGCDAQTAADLAIAEFGELTGSSAGIILLDDEGFGSAYNSDGMQTSTASN</sequence>
<dbReference type="RefSeq" id="WP_004062391.1">
    <property type="nucleotide sequence ID" value="NZ_CP104741.1"/>
</dbReference>
<dbReference type="GeneID" id="300252170"/>
<dbReference type="GO" id="GO:0005737">
    <property type="term" value="C:cytoplasm"/>
    <property type="evidence" value="ECO:0007669"/>
    <property type="project" value="TreeGrafter"/>
</dbReference>
<feature type="binding site" evidence="6">
    <location>
        <begin position="247"/>
        <end position="250"/>
    </location>
    <ligand>
        <name>substrate</name>
    </ligand>
</feature>
<dbReference type="InterPro" id="IPR000246">
    <property type="entry name" value="Peptidase_T2"/>
</dbReference>
<protein>
    <recommendedName>
        <fullName evidence="3">Plant-type L-asparaginase</fullName>
        <ecNumber evidence="1">3.5.1.1</ecNumber>
    </recommendedName>
    <alternativeName>
        <fullName evidence="2">L-asparagine amidohydrolase</fullName>
    </alternativeName>
</protein>
<evidence type="ECO:0000256" key="7">
    <source>
        <dbReference type="PIRSR" id="PIRSR600246-3"/>
    </source>
</evidence>
<gene>
    <name evidence="10" type="ORF">FQA18_16495</name>
    <name evidence="9" type="ORF">GOC85_16715</name>
</gene>
<dbReference type="PANTHER" id="PTHR10188">
    <property type="entry name" value="L-ASPARAGINASE"/>
    <property type="match status" value="1"/>
</dbReference>
<feature type="site" description="Cleavage; by autolysis" evidence="7">
    <location>
        <begin position="219"/>
        <end position="220"/>
    </location>
</feature>
<accession>A0A558G740</accession>
<feature type="active site" description="Nucleophile" evidence="5">
    <location>
        <position position="220"/>
    </location>
</feature>
<dbReference type="EMBL" id="WOWC01000001">
    <property type="protein sequence ID" value="NLV04201.1"/>
    <property type="molecule type" value="Genomic_DNA"/>
</dbReference>
<feature type="binding site" evidence="6">
    <location>
        <begin position="269"/>
        <end position="272"/>
    </location>
    <ligand>
        <name>substrate</name>
    </ligand>
</feature>
<dbReference type="GO" id="GO:0004067">
    <property type="term" value="F:asparaginase activity"/>
    <property type="evidence" value="ECO:0007669"/>
    <property type="project" value="UniProtKB-EC"/>
</dbReference>
<dbReference type="SMR" id="A0A558G740"/>
<dbReference type="Gene3D" id="3.60.20.30">
    <property type="entry name" value="(Glycosyl)asparaginase"/>
    <property type="match status" value="1"/>
</dbReference>
<dbReference type="AlphaFoldDB" id="A0A558G740"/>
<dbReference type="EMBL" id="VMTR01000173">
    <property type="protein sequence ID" value="TVT93587.1"/>
    <property type="molecule type" value="Genomic_DNA"/>
</dbReference>
<organism evidence="10 11">
    <name type="scientific">Haloferax volcanii</name>
    <name type="common">Halobacterium volcanii</name>
    <dbReference type="NCBI Taxonomy" id="2246"/>
    <lineage>
        <taxon>Archaea</taxon>
        <taxon>Methanobacteriati</taxon>
        <taxon>Methanobacteriota</taxon>
        <taxon>Stenosarchaea group</taxon>
        <taxon>Halobacteria</taxon>
        <taxon>Halobacteriales</taxon>
        <taxon>Haloferacaceae</taxon>
        <taxon>Haloferax</taxon>
    </lineage>
</organism>
<dbReference type="Pfam" id="PF01112">
    <property type="entry name" value="Asparaginase_2"/>
    <property type="match status" value="1"/>
</dbReference>
<dbReference type="InterPro" id="IPR029055">
    <property type="entry name" value="Ntn_hydrolases_N"/>
</dbReference>
<dbReference type="Proteomes" id="UP000619835">
    <property type="component" value="Unassembled WGS sequence"/>
</dbReference>
<evidence type="ECO:0000313" key="10">
    <source>
        <dbReference type="EMBL" id="TVT93587.1"/>
    </source>
</evidence>
<proteinExistence type="predicted"/>
<reference evidence="9" key="2">
    <citation type="submission" date="2019-12" db="EMBL/GenBank/DDBJ databases">
        <title>Haloferax alexandrinus strain pws11.</title>
        <authorList>
            <person name="Verma D.K."/>
            <person name="Gopal K."/>
            <person name="Prasad E.S."/>
        </authorList>
    </citation>
    <scope>NUCLEOTIDE SEQUENCE</scope>
    <source>
        <strain evidence="9">Pws11</strain>
    </source>
</reference>
<evidence type="ECO:0000256" key="4">
    <source>
        <dbReference type="ARBA" id="ARBA00049366"/>
    </source>
</evidence>
<evidence type="ECO:0000313" key="11">
    <source>
        <dbReference type="Proteomes" id="UP000320212"/>
    </source>
</evidence>
<evidence type="ECO:0000313" key="9">
    <source>
        <dbReference type="EMBL" id="NLV04201.1"/>
    </source>
</evidence>
<name>A0A558G740_HALVO</name>
<dbReference type="PANTHER" id="PTHR10188:SF6">
    <property type="entry name" value="N(4)-(BETA-N-ACETYLGLUCOSAMINYL)-L-ASPARAGINASE"/>
    <property type="match status" value="1"/>
</dbReference>
<evidence type="ECO:0000256" key="8">
    <source>
        <dbReference type="SAM" id="MobiDB-lite"/>
    </source>
</evidence>
<evidence type="ECO:0000256" key="2">
    <source>
        <dbReference type="ARBA" id="ARBA00030414"/>
    </source>
</evidence>
<evidence type="ECO:0000256" key="5">
    <source>
        <dbReference type="PIRSR" id="PIRSR600246-1"/>
    </source>
</evidence>
<dbReference type="EC" id="3.5.1.1" evidence="1"/>
<dbReference type="SUPFAM" id="SSF56235">
    <property type="entry name" value="N-terminal nucleophile aminohydrolases (Ntn hydrolases)"/>
    <property type="match status" value="1"/>
</dbReference>
<dbReference type="Proteomes" id="UP000320212">
    <property type="component" value="Unassembled WGS sequence"/>
</dbReference>